<protein>
    <submittedName>
        <fullName evidence="2">Predicted N-acetyltransferase YhbS</fullName>
    </submittedName>
</protein>
<dbReference type="GO" id="GO:0016747">
    <property type="term" value="F:acyltransferase activity, transferring groups other than amino-acyl groups"/>
    <property type="evidence" value="ECO:0007669"/>
    <property type="project" value="InterPro"/>
</dbReference>
<evidence type="ECO:0000313" key="3">
    <source>
        <dbReference type="Proteomes" id="UP000192656"/>
    </source>
</evidence>
<dbReference type="Pfam" id="PF00583">
    <property type="entry name" value="Acetyltransf_1"/>
    <property type="match status" value="1"/>
</dbReference>
<dbReference type="Gene3D" id="3.40.630.30">
    <property type="match status" value="1"/>
</dbReference>
<dbReference type="CDD" id="cd04301">
    <property type="entry name" value="NAT_SF"/>
    <property type="match status" value="1"/>
</dbReference>
<dbReference type="InterPro" id="IPR016181">
    <property type="entry name" value="Acyl_CoA_acyltransferase"/>
</dbReference>
<keyword evidence="3" id="KW-1185">Reference proteome</keyword>
<gene>
    <name evidence="2" type="ORF">SAMN06297251_10651</name>
</gene>
<keyword evidence="2" id="KW-0808">Transferase</keyword>
<dbReference type="InterPro" id="IPR000182">
    <property type="entry name" value="GNAT_dom"/>
</dbReference>
<dbReference type="SUPFAM" id="SSF55729">
    <property type="entry name" value="Acyl-CoA N-acyltransferases (Nat)"/>
    <property type="match status" value="1"/>
</dbReference>
<dbReference type="RefSeq" id="WP_210190491.1">
    <property type="nucleotide sequence ID" value="NZ_FWXR01000006.1"/>
</dbReference>
<dbReference type="Proteomes" id="UP000192656">
    <property type="component" value="Unassembled WGS sequence"/>
</dbReference>
<dbReference type="AlphaFoldDB" id="A0A1W2BC71"/>
<dbReference type="STRING" id="937218.SAMN06297251_10651"/>
<organism evidence="2 3">
    <name type="scientific">Fulvimarina manganoxydans</name>
    <dbReference type="NCBI Taxonomy" id="937218"/>
    <lineage>
        <taxon>Bacteria</taxon>
        <taxon>Pseudomonadati</taxon>
        <taxon>Pseudomonadota</taxon>
        <taxon>Alphaproteobacteria</taxon>
        <taxon>Hyphomicrobiales</taxon>
        <taxon>Aurantimonadaceae</taxon>
        <taxon>Fulvimarina</taxon>
    </lineage>
</organism>
<dbReference type="PROSITE" id="PS51186">
    <property type="entry name" value="GNAT"/>
    <property type="match status" value="1"/>
</dbReference>
<dbReference type="EMBL" id="FWXR01000006">
    <property type="protein sequence ID" value="SMC70587.1"/>
    <property type="molecule type" value="Genomic_DNA"/>
</dbReference>
<evidence type="ECO:0000259" key="1">
    <source>
        <dbReference type="PROSITE" id="PS51186"/>
    </source>
</evidence>
<sequence>MTKTKGEALGEEGERKALWRAMKPRDLPAVLAIADKVHPGLPEDEAVFASRLSTFPSGCLVLERNGIVNGYAMAHPIRLSEPPELNVPIEAIPADRDAFYIHDVALLPAVRGQGLITHAIERLLATGKGLEVACLISVYGTVDFWSRFGFERDFRMPAAKLTSYGADAVFMTRPL</sequence>
<reference evidence="2 3" key="1">
    <citation type="submission" date="2017-04" db="EMBL/GenBank/DDBJ databases">
        <authorList>
            <person name="Afonso C.L."/>
            <person name="Miller P.J."/>
            <person name="Scott M.A."/>
            <person name="Spackman E."/>
            <person name="Goraichik I."/>
            <person name="Dimitrov K.M."/>
            <person name="Suarez D.L."/>
            <person name="Swayne D.E."/>
        </authorList>
    </citation>
    <scope>NUCLEOTIDE SEQUENCE [LARGE SCALE GENOMIC DNA]</scope>
    <source>
        <strain evidence="2 3">CGMCC 1.10972</strain>
    </source>
</reference>
<evidence type="ECO:0000313" key="2">
    <source>
        <dbReference type="EMBL" id="SMC70587.1"/>
    </source>
</evidence>
<name>A0A1W2BC71_9HYPH</name>
<accession>A0A1W2BC71</accession>
<proteinExistence type="predicted"/>
<feature type="domain" description="N-acetyltransferase" evidence="1">
    <location>
        <begin position="17"/>
        <end position="175"/>
    </location>
</feature>